<accession>A0A8T1WYG3</accession>
<dbReference type="EMBL" id="JAGDFL010000149">
    <property type="protein sequence ID" value="KAG7396580.1"/>
    <property type="molecule type" value="Genomic_DNA"/>
</dbReference>
<protein>
    <recommendedName>
        <fullName evidence="4">Transmembrane protein</fullName>
    </recommendedName>
</protein>
<keyword evidence="1" id="KW-1133">Transmembrane helix</keyword>
<evidence type="ECO:0008006" key="4">
    <source>
        <dbReference type="Google" id="ProtNLM"/>
    </source>
</evidence>
<name>A0A8T1WYG3_9STRA</name>
<proteinExistence type="predicted"/>
<keyword evidence="3" id="KW-1185">Reference proteome</keyword>
<keyword evidence="1" id="KW-0812">Transmembrane</keyword>
<dbReference type="Proteomes" id="UP000693981">
    <property type="component" value="Unassembled WGS sequence"/>
</dbReference>
<feature type="transmembrane region" description="Helical" evidence="1">
    <location>
        <begin position="53"/>
        <end position="70"/>
    </location>
</feature>
<dbReference type="OrthoDB" id="78857at2759"/>
<keyword evidence="1" id="KW-0472">Membrane</keyword>
<evidence type="ECO:0000313" key="2">
    <source>
        <dbReference type="EMBL" id="KAG7396580.1"/>
    </source>
</evidence>
<sequence length="183" mass="19677">MLETRRKLLNAALSANMVRICSYSREEESALSCGLLLTTIFLLETPYVGFDAAITAGVDVVFTFVAIVILNKTPSAFSIGFLVGSSIVVLVLSFQGALYWGLSAHNNKRVTASYVACGIHALIFTIQCVVTTVVVKSKEDVIDTYAAYEYIPDSGYVDNANFTNISINASPLGYQAAIPTADI</sequence>
<dbReference type="AlphaFoldDB" id="A0A8T1WYG3"/>
<gene>
    <name evidence="2" type="ORF">PHYBOEH_002042</name>
</gene>
<evidence type="ECO:0000256" key="1">
    <source>
        <dbReference type="SAM" id="Phobius"/>
    </source>
</evidence>
<feature type="transmembrane region" description="Helical" evidence="1">
    <location>
        <begin position="112"/>
        <end position="135"/>
    </location>
</feature>
<comment type="caution">
    <text evidence="2">The sequence shown here is derived from an EMBL/GenBank/DDBJ whole genome shotgun (WGS) entry which is preliminary data.</text>
</comment>
<organism evidence="2 3">
    <name type="scientific">Phytophthora boehmeriae</name>
    <dbReference type="NCBI Taxonomy" id="109152"/>
    <lineage>
        <taxon>Eukaryota</taxon>
        <taxon>Sar</taxon>
        <taxon>Stramenopiles</taxon>
        <taxon>Oomycota</taxon>
        <taxon>Peronosporomycetes</taxon>
        <taxon>Peronosporales</taxon>
        <taxon>Peronosporaceae</taxon>
        <taxon>Phytophthora</taxon>
    </lineage>
</organism>
<reference evidence="2" key="1">
    <citation type="submission" date="2021-02" db="EMBL/GenBank/DDBJ databases">
        <authorList>
            <person name="Palmer J.M."/>
        </authorList>
    </citation>
    <scope>NUCLEOTIDE SEQUENCE</scope>
    <source>
        <strain evidence="2">SCRP23</strain>
    </source>
</reference>
<evidence type="ECO:0000313" key="3">
    <source>
        <dbReference type="Proteomes" id="UP000693981"/>
    </source>
</evidence>
<feature type="transmembrane region" description="Helical" evidence="1">
    <location>
        <begin position="77"/>
        <end position="100"/>
    </location>
</feature>